<dbReference type="EMBL" id="BGPR01002002">
    <property type="protein sequence ID" value="GBM65932.1"/>
    <property type="molecule type" value="Genomic_DNA"/>
</dbReference>
<accession>A0A4Y2HKR0</accession>
<proteinExistence type="predicted"/>
<dbReference type="AlphaFoldDB" id="A0A4Y2HKR0"/>
<gene>
    <name evidence="1" type="ORF">AVEN_152151-2_1</name>
</gene>
<feature type="non-terminal residue" evidence="1">
    <location>
        <position position="1"/>
    </location>
</feature>
<reference evidence="1 2" key="1">
    <citation type="journal article" date="2019" name="Sci. Rep.">
        <title>Orb-weaving spider Araneus ventricosus genome elucidates the spidroin gene catalogue.</title>
        <authorList>
            <person name="Kono N."/>
            <person name="Nakamura H."/>
            <person name="Ohtoshi R."/>
            <person name="Moran D.A.P."/>
            <person name="Shinohara A."/>
            <person name="Yoshida Y."/>
            <person name="Fujiwara M."/>
            <person name="Mori M."/>
            <person name="Tomita M."/>
            <person name="Arakawa K."/>
        </authorList>
    </citation>
    <scope>NUCLEOTIDE SEQUENCE [LARGE SCALE GENOMIC DNA]</scope>
</reference>
<keyword evidence="2" id="KW-1185">Reference proteome</keyword>
<organism evidence="1 2">
    <name type="scientific">Araneus ventricosus</name>
    <name type="common">Orbweaver spider</name>
    <name type="synonym">Epeira ventricosa</name>
    <dbReference type="NCBI Taxonomy" id="182803"/>
    <lineage>
        <taxon>Eukaryota</taxon>
        <taxon>Metazoa</taxon>
        <taxon>Ecdysozoa</taxon>
        <taxon>Arthropoda</taxon>
        <taxon>Chelicerata</taxon>
        <taxon>Arachnida</taxon>
        <taxon>Araneae</taxon>
        <taxon>Araneomorphae</taxon>
        <taxon>Entelegynae</taxon>
        <taxon>Araneoidea</taxon>
        <taxon>Araneidae</taxon>
        <taxon>Araneus</taxon>
    </lineage>
</organism>
<evidence type="ECO:0000313" key="1">
    <source>
        <dbReference type="EMBL" id="GBM65932.1"/>
    </source>
</evidence>
<sequence length="35" mass="4094">TVRRNTANATDDEIYGVKTNWFRFSKIKMEGDISE</sequence>
<name>A0A4Y2HKR0_ARAVE</name>
<protein>
    <submittedName>
        <fullName evidence="1">Uncharacterized protein</fullName>
    </submittedName>
</protein>
<comment type="caution">
    <text evidence="1">The sequence shown here is derived from an EMBL/GenBank/DDBJ whole genome shotgun (WGS) entry which is preliminary data.</text>
</comment>
<evidence type="ECO:0000313" key="2">
    <source>
        <dbReference type="Proteomes" id="UP000499080"/>
    </source>
</evidence>
<dbReference type="Proteomes" id="UP000499080">
    <property type="component" value="Unassembled WGS sequence"/>
</dbReference>